<name>A0ABX7WQN9_9GAMM</name>
<evidence type="ECO:0000256" key="2">
    <source>
        <dbReference type="ARBA" id="ARBA00022679"/>
    </source>
</evidence>
<keyword evidence="5" id="KW-1185">Reference proteome</keyword>
<protein>
    <submittedName>
        <fullName evidence="4">Site-specific DNA-methyltransferase</fullName>
    </submittedName>
</protein>
<dbReference type="SUPFAM" id="SSF53335">
    <property type="entry name" value="S-adenosyl-L-methionine-dependent methyltransferases"/>
    <property type="match status" value="1"/>
</dbReference>
<gene>
    <name evidence="4" type="ORF">J9253_18435</name>
</gene>
<reference evidence="4 5" key="1">
    <citation type="submission" date="2021-04" db="EMBL/GenBank/DDBJ databases">
        <title>Genomics, taxonomy and metabolism of representatives of sulfur bacteria of the genus Thiothrix: Thiothrix fructosivorans QT, Thiothrix unzii A1T and three new species, Thiothrix subterranea sp. nov., Thiothrix litoralis sp. nov. and 'Candidatus Thiothrix anitrata' sp. nov.</title>
        <authorList>
            <person name="Ravin N.V."/>
            <person name="Smolyakov D."/>
            <person name="Rudenko T.S."/>
            <person name="Mardanov A.V."/>
            <person name="Beletsky A.V."/>
            <person name="Markov N.D."/>
            <person name="Fomenkov A.I."/>
            <person name="Roberts R.J."/>
            <person name="Karnachuk O.V."/>
            <person name="Novikov A."/>
            <person name="Grabovich M.Y."/>
        </authorList>
    </citation>
    <scope>NUCLEOTIDE SEQUENCE [LARGE SCALE GENOMIC DNA]</scope>
    <source>
        <strain evidence="4 5">AS</strain>
    </source>
</reference>
<feature type="domain" description="DNA methylase N-4/N-6" evidence="3">
    <location>
        <begin position="9"/>
        <end position="89"/>
    </location>
</feature>
<evidence type="ECO:0000313" key="5">
    <source>
        <dbReference type="Proteomes" id="UP000672039"/>
    </source>
</evidence>
<dbReference type="Proteomes" id="UP000672039">
    <property type="component" value="Chromosome"/>
</dbReference>
<dbReference type="InterPro" id="IPR029063">
    <property type="entry name" value="SAM-dependent_MTases_sf"/>
</dbReference>
<dbReference type="Pfam" id="PF01555">
    <property type="entry name" value="N6_N4_Mtase"/>
    <property type="match status" value="1"/>
</dbReference>
<dbReference type="RefSeq" id="WP_210222317.1">
    <property type="nucleotide sequence ID" value="NZ_CP072801.1"/>
</dbReference>
<dbReference type="InterPro" id="IPR002941">
    <property type="entry name" value="DNA_methylase_N4/N6"/>
</dbReference>
<keyword evidence="2" id="KW-0808">Transferase</keyword>
<keyword evidence="1" id="KW-0489">Methyltransferase</keyword>
<evidence type="ECO:0000313" key="4">
    <source>
        <dbReference type="EMBL" id="QTR45940.1"/>
    </source>
</evidence>
<dbReference type="InterPro" id="IPR001091">
    <property type="entry name" value="RM_Methyltransferase"/>
</dbReference>
<evidence type="ECO:0000259" key="3">
    <source>
        <dbReference type="Pfam" id="PF01555"/>
    </source>
</evidence>
<organism evidence="4 5">
    <name type="scientific">Thiothrix litoralis</name>
    <dbReference type="NCBI Taxonomy" id="2891210"/>
    <lineage>
        <taxon>Bacteria</taxon>
        <taxon>Pseudomonadati</taxon>
        <taxon>Pseudomonadota</taxon>
        <taxon>Gammaproteobacteria</taxon>
        <taxon>Thiotrichales</taxon>
        <taxon>Thiotrichaceae</taxon>
        <taxon>Thiothrix</taxon>
    </lineage>
</organism>
<dbReference type="PRINTS" id="PR00508">
    <property type="entry name" value="S21N4MTFRASE"/>
</dbReference>
<dbReference type="EMBL" id="CP072801">
    <property type="protein sequence ID" value="QTR45940.1"/>
    <property type="molecule type" value="Genomic_DNA"/>
</dbReference>
<evidence type="ECO:0000256" key="1">
    <source>
        <dbReference type="ARBA" id="ARBA00022603"/>
    </source>
</evidence>
<dbReference type="Gene3D" id="3.40.50.150">
    <property type="entry name" value="Vaccinia Virus protein VP39"/>
    <property type="match status" value="1"/>
</dbReference>
<accession>A0ABX7WQN9</accession>
<sequence>MLVALENSAGIPVQDIWLDMKDAHNQNIHITGYPTEKNPDMLERIIEASSNPGDLVLDCYAGSGTTLASAASLGRRWIGVDRSDEAIKTMLRRFEVGTERMGDFVNTPSNTHTLPLFTTSNTDFTLFVEKK</sequence>
<proteinExistence type="predicted"/>